<evidence type="ECO:0000313" key="9">
    <source>
        <dbReference type="Proteomes" id="UP000695022"/>
    </source>
</evidence>
<protein>
    <recommendedName>
        <fullName evidence="3 8">Carbonic anhydrase</fullName>
        <ecNumber evidence="3 8">4.2.1.1</ecNumber>
    </recommendedName>
    <alternativeName>
        <fullName evidence="8">Carbonate dehydratase</fullName>
    </alternativeName>
</protein>
<dbReference type="PANTHER" id="PTHR11002">
    <property type="entry name" value="CARBONIC ANHYDRASE"/>
    <property type="match status" value="1"/>
</dbReference>
<evidence type="ECO:0000256" key="4">
    <source>
        <dbReference type="ARBA" id="ARBA00022723"/>
    </source>
</evidence>
<comment type="function">
    <text evidence="8">Reversible hydration of carbon dioxide.</text>
</comment>
<keyword evidence="4" id="KW-0479">Metal-binding</keyword>
<evidence type="ECO:0000256" key="5">
    <source>
        <dbReference type="ARBA" id="ARBA00022833"/>
    </source>
</evidence>
<comment type="catalytic activity">
    <reaction evidence="7 8">
        <text>hydrogencarbonate + H(+) = CO2 + H2O</text>
        <dbReference type="Rhea" id="RHEA:10748"/>
        <dbReference type="ChEBI" id="CHEBI:15377"/>
        <dbReference type="ChEBI" id="CHEBI:15378"/>
        <dbReference type="ChEBI" id="CHEBI:16526"/>
        <dbReference type="ChEBI" id="CHEBI:17544"/>
        <dbReference type="EC" id="4.2.1.1"/>
    </reaction>
</comment>
<accession>A0ABM1FBF7</accession>
<dbReference type="InterPro" id="IPR036874">
    <property type="entry name" value="Carbonic_anhydrase_sf"/>
</dbReference>
<dbReference type="EC" id="4.2.1.1" evidence="3 8"/>
<evidence type="ECO:0000256" key="6">
    <source>
        <dbReference type="ARBA" id="ARBA00023239"/>
    </source>
</evidence>
<dbReference type="Gene3D" id="3.40.1050.10">
    <property type="entry name" value="Carbonic anhydrase"/>
    <property type="match status" value="1"/>
</dbReference>
<evidence type="ECO:0000256" key="8">
    <source>
        <dbReference type="RuleBase" id="RU003956"/>
    </source>
</evidence>
<dbReference type="InterPro" id="IPR001765">
    <property type="entry name" value="Carbonic_anhydrase"/>
</dbReference>
<sequence>MTSKGISRIMQGVLRYQSTRRADVARDVRALRENPGHIHPEALYITCMDSRLQPSMTTQTHVGDMYVIRNSGNLVPHSDHCGEDLWKHPSCETAALDLCCVRSNVGNVIVTGHSDCKAMNALYDVVSTVAAGEREGPLHTYLRSYAVPTIMKMQQLLRSPNMEGPLEFSVTPRHRSFRAFIDPEHELSEMDKLSQVNVLQQMENISSLSFLQTHLGDELVNLHAWWFNLTTGEYHMFSPRDERFIKLTEESAAAMLGIVGKE</sequence>
<name>A0ABM1FBF7_PRICU</name>
<evidence type="ECO:0000256" key="7">
    <source>
        <dbReference type="ARBA" id="ARBA00048348"/>
    </source>
</evidence>
<evidence type="ECO:0000256" key="1">
    <source>
        <dbReference type="ARBA" id="ARBA00001947"/>
    </source>
</evidence>
<dbReference type="SMART" id="SM00947">
    <property type="entry name" value="Pro_CA"/>
    <property type="match status" value="1"/>
</dbReference>
<gene>
    <name evidence="10" type="primary">LOC106821468</name>
</gene>
<dbReference type="PANTHER" id="PTHR11002:SF76">
    <property type="entry name" value="CARBONIC ANHYDRASE"/>
    <property type="match status" value="1"/>
</dbReference>
<dbReference type="Proteomes" id="UP000695022">
    <property type="component" value="Unplaced"/>
</dbReference>
<dbReference type="Pfam" id="PF00484">
    <property type="entry name" value="Pro_CA"/>
    <property type="match status" value="1"/>
</dbReference>
<dbReference type="SUPFAM" id="SSF53056">
    <property type="entry name" value="beta-carbonic anhydrase, cab"/>
    <property type="match status" value="1"/>
</dbReference>
<keyword evidence="9" id="KW-1185">Reference proteome</keyword>
<evidence type="ECO:0000313" key="10">
    <source>
        <dbReference type="RefSeq" id="XP_014681778.1"/>
    </source>
</evidence>
<evidence type="ECO:0000256" key="3">
    <source>
        <dbReference type="ARBA" id="ARBA00012925"/>
    </source>
</evidence>
<proteinExistence type="inferred from homology"/>
<keyword evidence="6 8" id="KW-0456">Lyase</keyword>
<evidence type="ECO:0000256" key="2">
    <source>
        <dbReference type="ARBA" id="ARBA00006217"/>
    </source>
</evidence>
<dbReference type="RefSeq" id="XP_014681778.1">
    <property type="nucleotide sequence ID" value="XM_014826292.1"/>
</dbReference>
<organism evidence="9 10">
    <name type="scientific">Priapulus caudatus</name>
    <name type="common">Priapulid worm</name>
    <dbReference type="NCBI Taxonomy" id="37621"/>
    <lineage>
        <taxon>Eukaryota</taxon>
        <taxon>Metazoa</taxon>
        <taxon>Ecdysozoa</taxon>
        <taxon>Scalidophora</taxon>
        <taxon>Priapulida</taxon>
        <taxon>Priapulimorpha</taxon>
        <taxon>Priapulimorphida</taxon>
        <taxon>Priapulidae</taxon>
        <taxon>Priapulus</taxon>
    </lineage>
</organism>
<comment type="cofactor">
    <cofactor evidence="1">
        <name>Zn(2+)</name>
        <dbReference type="ChEBI" id="CHEBI:29105"/>
    </cofactor>
</comment>
<comment type="similarity">
    <text evidence="2 8">Belongs to the beta-class carbonic anhydrase family.</text>
</comment>
<keyword evidence="5 8" id="KW-0862">Zinc</keyword>
<dbReference type="GeneID" id="106821468"/>
<reference evidence="10" key="1">
    <citation type="submission" date="2025-08" db="UniProtKB">
        <authorList>
            <consortium name="RefSeq"/>
        </authorList>
    </citation>
    <scope>IDENTIFICATION</scope>
</reference>